<dbReference type="Gene3D" id="3.40.640.10">
    <property type="entry name" value="Type I PLP-dependent aspartate aminotransferase-like (Major domain)"/>
    <property type="match status" value="1"/>
</dbReference>
<comment type="cofactor">
    <cofactor evidence="1">
        <name>pyridoxal 5'-phosphate</name>
        <dbReference type="ChEBI" id="CHEBI:597326"/>
    </cofactor>
</comment>
<name>A0A368NAF1_9EURY</name>
<evidence type="ECO:0000256" key="6">
    <source>
        <dbReference type="SAM" id="MobiDB-lite"/>
    </source>
</evidence>
<dbReference type="Pfam" id="PF00266">
    <property type="entry name" value="Aminotran_5"/>
    <property type="match status" value="1"/>
</dbReference>
<protein>
    <submittedName>
        <fullName evidence="8">Alanine--glyoxylate aminotransferase family protein</fullName>
    </submittedName>
</protein>
<comment type="similarity">
    <text evidence="2">Belongs to the class-V pyridoxal-phosphate-dependent aminotransferase family.</text>
</comment>
<evidence type="ECO:0000313" key="9">
    <source>
        <dbReference type="Proteomes" id="UP000252189"/>
    </source>
</evidence>
<comment type="caution">
    <text evidence="8">The sequence shown here is derived from an EMBL/GenBank/DDBJ whole genome shotgun (WGS) entry which is preliminary data.</text>
</comment>
<dbReference type="Proteomes" id="UP000252189">
    <property type="component" value="Unassembled WGS sequence"/>
</dbReference>
<dbReference type="FunFam" id="3.40.640.10:FF:000027">
    <property type="entry name" value="Serine--pyruvate aminotransferase, mitochondrial"/>
    <property type="match status" value="1"/>
</dbReference>
<dbReference type="PANTHER" id="PTHR21152">
    <property type="entry name" value="AMINOTRANSFERASE CLASS V"/>
    <property type="match status" value="1"/>
</dbReference>
<gene>
    <name evidence="8" type="ORF">DU504_02475</name>
</gene>
<dbReference type="RefSeq" id="WP_114447820.1">
    <property type="nucleotide sequence ID" value="NZ_QPHM01000001.1"/>
</dbReference>
<organism evidence="8 9">
    <name type="scientific">Haloplanus salinus</name>
    <dbReference type="NCBI Taxonomy" id="1126245"/>
    <lineage>
        <taxon>Archaea</taxon>
        <taxon>Methanobacteriati</taxon>
        <taxon>Methanobacteriota</taxon>
        <taxon>Stenosarchaea group</taxon>
        <taxon>Halobacteria</taxon>
        <taxon>Halobacteriales</taxon>
        <taxon>Haloferacaceae</taxon>
        <taxon>Haloplanus</taxon>
    </lineage>
</organism>
<dbReference type="PIRSF" id="PIRSF000524">
    <property type="entry name" value="SPT"/>
    <property type="match status" value="1"/>
</dbReference>
<dbReference type="SUPFAM" id="SSF53383">
    <property type="entry name" value="PLP-dependent transferases"/>
    <property type="match status" value="1"/>
</dbReference>
<dbReference type="Gene3D" id="3.90.1150.10">
    <property type="entry name" value="Aspartate Aminotransferase, domain 1"/>
    <property type="match status" value="1"/>
</dbReference>
<evidence type="ECO:0000313" key="8">
    <source>
        <dbReference type="EMBL" id="RCU46269.1"/>
    </source>
</evidence>
<evidence type="ECO:0000256" key="2">
    <source>
        <dbReference type="ARBA" id="ARBA00009236"/>
    </source>
</evidence>
<dbReference type="InterPro" id="IPR015424">
    <property type="entry name" value="PyrdxlP-dep_Trfase"/>
</dbReference>
<dbReference type="GO" id="GO:0004760">
    <property type="term" value="F:L-serine-pyruvate transaminase activity"/>
    <property type="evidence" value="ECO:0007669"/>
    <property type="project" value="TreeGrafter"/>
</dbReference>
<dbReference type="InterPro" id="IPR000192">
    <property type="entry name" value="Aminotrans_V_dom"/>
</dbReference>
<dbReference type="EMBL" id="QPHM01000001">
    <property type="protein sequence ID" value="RCU46269.1"/>
    <property type="molecule type" value="Genomic_DNA"/>
</dbReference>
<evidence type="ECO:0000256" key="4">
    <source>
        <dbReference type="ARBA" id="ARBA00022679"/>
    </source>
</evidence>
<evidence type="ECO:0000259" key="7">
    <source>
        <dbReference type="Pfam" id="PF00266"/>
    </source>
</evidence>
<keyword evidence="3 8" id="KW-0032">Aminotransferase</keyword>
<keyword evidence="9" id="KW-1185">Reference proteome</keyword>
<reference evidence="8 9" key="1">
    <citation type="submission" date="2018-07" db="EMBL/GenBank/DDBJ databases">
        <title>Genome sequences of Haloplanus salinus JCM 18368T.</title>
        <authorList>
            <person name="Kim Y.B."/>
            <person name="Roh S.W."/>
        </authorList>
    </citation>
    <scope>NUCLEOTIDE SEQUENCE [LARGE SCALE GENOMIC DNA]</scope>
    <source>
        <strain evidence="8 9">JCM 18368</strain>
    </source>
</reference>
<dbReference type="PANTHER" id="PTHR21152:SF40">
    <property type="entry name" value="ALANINE--GLYOXYLATE AMINOTRANSFERASE"/>
    <property type="match status" value="1"/>
</dbReference>
<evidence type="ECO:0000256" key="3">
    <source>
        <dbReference type="ARBA" id="ARBA00022576"/>
    </source>
</evidence>
<dbReference type="GO" id="GO:0019265">
    <property type="term" value="P:glycine biosynthetic process, by transamination of glyoxylate"/>
    <property type="evidence" value="ECO:0007669"/>
    <property type="project" value="TreeGrafter"/>
</dbReference>
<dbReference type="AlphaFoldDB" id="A0A368NAF1"/>
<proteinExistence type="inferred from homology"/>
<keyword evidence="5" id="KW-0663">Pyridoxal phosphate</keyword>
<feature type="domain" description="Aminotransferase class V" evidence="7">
    <location>
        <begin position="39"/>
        <end position="339"/>
    </location>
</feature>
<dbReference type="OrthoDB" id="166535at2157"/>
<evidence type="ECO:0000256" key="5">
    <source>
        <dbReference type="ARBA" id="ARBA00022898"/>
    </source>
</evidence>
<keyword evidence="4 8" id="KW-0808">Transferase</keyword>
<evidence type="ECO:0000256" key="1">
    <source>
        <dbReference type="ARBA" id="ARBA00001933"/>
    </source>
</evidence>
<sequence>MRSPPETSELDTPSRILMGPGPSMIHPRVLRAMSTQALGYMDPSFLEIMDDIQELLRYTFQTDNEWTLATSGTGTAAMETAIGNLLEPGETMLVRTTAYWGDRMAQMARRVGGDVASLDVSPTEPLDPADVREAFEAHDVDVFGICHADTTTGIRQPNMSELVDIAREHDAYTIADCVTSLSGVPVHVDDWGVDVAYGSPQKCLSSTPGATPLTINERAREKIEARDSDPASWYLDLNLLMEYWGDERNYHHTPPTTPYYGLREALRLVAEEGLENRWERHRRVAGELKAGLEDMGLEMAAAEEHWLPSLNTVRVPDGVDDTAVIQFLMDEYDIEIASGLGELDGEIWRIGCMGYSARRQNVACLLTAMQDALEAQGFDVDEAAIEA</sequence>
<dbReference type="InterPro" id="IPR024169">
    <property type="entry name" value="SP_NH2Trfase/AEP_transaminase"/>
</dbReference>
<dbReference type="CDD" id="cd06451">
    <property type="entry name" value="AGAT_like"/>
    <property type="match status" value="1"/>
</dbReference>
<feature type="region of interest" description="Disordered" evidence="6">
    <location>
        <begin position="1"/>
        <end position="21"/>
    </location>
</feature>
<dbReference type="InterPro" id="IPR015421">
    <property type="entry name" value="PyrdxlP-dep_Trfase_major"/>
</dbReference>
<accession>A0A368NAF1</accession>
<dbReference type="InterPro" id="IPR015422">
    <property type="entry name" value="PyrdxlP-dep_Trfase_small"/>
</dbReference>
<dbReference type="GO" id="GO:0008453">
    <property type="term" value="F:alanine-glyoxylate transaminase activity"/>
    <property type="evidence" value="ECO:0007669"/>
    <property type="project" value="TreeGrafter"/>
</dbReference>